<protein>
    <submittedName>
        <fullName evidence="1">Uncharacterized protein</fullName>
    </submittedName>
</protein>
<evidence type="ECO:0000313" key="1">
    <source>
        <dbReference type="EMBL" id="KAI3352749.1"/>
    </source>
</evidence>
<gene>
    <name evidence="1" type="ORF">L3Q82_019336</name>
</gene>
<comment type="caution">
    <text evidence="1">The sequence shown here is derived from an EMBL/GenBank/DDBJ whole genome shotgun (WGS) entry which is preliminary data.</text>
</comment>
<proteinExistence type="predicted"/>
<evidence type="ECO:0000313" key="2">
    <source>
        <dbReference type="Proteomes" id="UP000831701"/>
    </source>
</evidence>
<organism evidence="1 2">
    <name type="scientific">Scortum barcoo</name>
    <name type="common">barcoo grunter</name>
    <dbReference type="NCBI Taxonomy" id="214431"/>
    <lineage>
        <taxon>Eukaryota</taxon>
        <taxon>Metazoa</taxon>
        <taxon>Chordata</taxon>
        <taxon>Craniata</taxon>
        <taxon>Vertebrata</taxon>
        <taxon>Euteleostomi</taxon>
        <taxon>Actinopterygii</taxon>
        <taxon>Neopterygii</taxon>
        <taxon>Teleostei</taxon>
        <taxon>Neoteleostei</taxon>
        <taxon>Acanthomorphata</taxon>
        <taxon>Eupercaria</taxon>
        <taxon>Centrarchiformes</taxon>
        <taxon>Terapontoidei</taxon>
        <taxon>Terapontidae</taxon>
        <taxon>Scortum</taxon>
    </lineage>
</organism>
<dbReference type="Proteomes" id="UP000831701">
    <property type="component" value="Chromosome 23"/>
</dbReference>
<sequence length="257" mass="27740">MAVRRPTPSCGQARSLVPVVAVLGNPEPVQVVDTGRLKKESPGIWRTMEVGGTVGLLTQLVEGAALFQVGPSNSQRQYLLGQAPSKTIAAGVAQRGGLGSGPVFREPPLCGLEKAGGRIQEENSGLVGGVESRLCPFGGQEPFAMFSEGMKGVEWTRLWQLMPLCLAWSPLCQPSRVHFIGTPQECKKAQYVPGYNLGGEGFDIVTMERKGAYVIDTETWDLGNGTCRLYRNSYMNNVTTRKSQLPWWTGEPSPSAA</sequence>
<dbReference type="EMBL" id="CM041553">
    <property type="protein sequence ID" value="KAI3352749.1"/>
    <property type="molecule type" value="Genomic_DNA"/>
</dbReference>
<name>A0ACB8VBA2_9TELE</name>
<accession>A0ACB8VBA2</accession>
<keyword evidence="2" id="KW-1185">Reference proteome</keyword>
<reference evidence="1" key="1">
    <citation type="submission" date="2022-04" db="EMBL/GenBank/DDBJ databases">
        <title>Jade perch genome.</title>
        <authorList>
            <person name="Chao B."/>
        </authorList>
    </citation>
    <scope>NUCLEOTIDE SEQUENCE</scope>
    <source>
        <strain evidence="1">CB-2022</strain>
    </source>
</reference>